<keyword evidence="1" id="KW-1133">Transmembrane helix</keyword>
<sequence>MSMNNHKLRRYTTGAKIFLAVYVLALVAAIAGVVHYV</sequence>
<keyword evidence="1" id="KW-0812">Transmembrane</keyword>
<feature type="transmembrane region" description="Helical" evidence="1">
    <location>
        <begin position="17"/>
        <end position="36"/>
    </location>
</feature>
<dbReference type="Proteomes" id="UP000264442">
    <property type="component" value="Segment"/>
</dbReference>
<evidence type="ECO:0000256" key="1">
    <source>
        <dbReference type="SAM" id="Phobius"/>
    </source>
</evidence>
<protein>
    <submittedName>
        <fullName evidence="2">Uncharacterized protein</fullName>
    </submittedName>
</protein>
<evidence type="ECO:0000313" key="2">
    <source>
        <dbReference type="EMBL" id="AXQ70397.1"/>
    </source>
</evidence>
<dbReference type="EMBL" id="MH424446">
    <property type="protein sequence ID" value="AXQ70397.1"/>
    <property type="molecule type" value="Genomic_DNA"/>
</dbReference>
<keyword evidence="3" id="KW-1185">Reference proteome</keyword>
<organism evidence="2">
    <name type="scientific">Salmonella virus VSt472</name>
    <dbReference type="NCBI Taxonomy" id="2301723"/>
    <lineage>
        <taxon>Viruses</taxon>
        <taxon>Duplodnaviria</taxon>
        <taxon>Heunggongvirae</taxon>
        <taxon>Uroviricota</taxon>
        <taxon>Caudoviricetes</taxon>
        <taxon>Skatevirus</taxon>
        <taxon>Skatevirus VSt472</taxon>
    </lineage>
</organism>
<accession>A0A385EHC2</accession>
<proteinExistence type="predicted"/>
<reference evidence="2" key="1">
    <citation type="submission" date="2018-06" db="EMBL/GenBank/DDBJ databases">
        <title>Complete genome sequence of Salmonella Typhimurium bacteriophage VSt472.</title>
        <authorList>
            <person name="Volozhantsev N."/>
            <person name="Denisenko E."/>
            <person name="Verevkin V."/>
            <person name="Myakinina V."/>
            <person name="Kislichkina A."/>
            <person name="Krasilnikova V."/>
        </authorList>
    </citation>
    <scope>NUCLEOTIDE SEQUENCE [LARGE SCALE GENOMIC DNA]</scope>
</reference>
<evidence type="ECO:0000313" key="3">
    <source>
        <dbReference type="Proteomes" id="UP000264442"/>
    </source>
</evidence>
<name>A0A385EHC2_9CAUD</name>
<gene>
    <name evidence="2" type="ORF">vst472_80</name>
</gene>
<keyword evidence="1" id="KW-0472">Membrane</keyword>